<keyword evidence="2" id="KW-1185">Reference proteome</keyword>
<sequence>MSVGFLQGIQKDAQFIQSASRRVYGHGIAVDRSTITLALC</sequence>
<protein>
    <submittedName>
        <fullName evidence="1">Uncharacterized protein</fullName>
    </submittedName>
</protein>
<dbReference type="Proteomes" id="UP001236748">
    <property type="component" value="Chromosome"/>
</dbReference>
<accession>A0ABY9FSI0</accession>
<dbReference type="EMBL" id="CP117450">
    <property type="protein sequence ID" value="WLH06302.1"/>
    <property type="molecule type" value="Genomic_DNA"/>
</dbReference>
<evidence type="ECO:0000313" key="1">
    <source>
        <dbReference type="EMBL" id="WLH06302.1"/>
    </source>
</evidence>
<proteinExistence type="predicted"/>
<evidence type="ECO:0000313" key="2">
    <source>
        <dbReference type="Proteomes" id="UP001236748"/>
    </source>
</evidence>
<name>A0ABY9FSI0_9PSED</name>
<reference evidence="1 2" key="1">
    <citation type="submission" date="2023-02" db="EMBL/GenBank/DDBJ databases">
        <title>Evolution of Hrp T3SS in non-pathogenic Pseudomonas fluorescens.</title>
        <authorList>
            <person name="Liao K."/>
            <person name="Wei H."/>
            <person name="Gu Y."/>
        </authorList>
    </citation>
    <scope>NUCLEOTIDE SEQUENCE [LARGE SCALE GENOMIC DNA]</scope>
    <source>
        <strain evidence="1 2">FP2043</strain>
    </source>
</reference>
<dbReference type="RefSeq" id="WP_273027537.1">
    <property type="nucleotide sequence ID" value="NZ_CP117450.1"/>
</dbReference>
<gene>
    <name evidence="1" type="ORF">PSH67_26335</name>
</gene>
<organism evidence="1 2">
    <name type="scientific">Pseudomonas lurida</name>
    <dbReference type="NCBI Taxonomy" id="244566"/>
    <lineage>
        <taxon>Bacteria</taxon>
        <taxon>Pseudomonadati</taxon>
        <taxon>Pseudomonadota</taxon>
        <taxon>Gammaproteobacteria</taxon>
        <taxon>Pseudomonadales</taxon>
        <taxon>Pseudomonadaceae</taxon>
        <taxon>Pseudomonas</taxon>
    </lineage>
</organism>